<evidence type="ECO:0000256" key="3">
    <source>
        <dbReference type="ARBA" id="ARBA00022679"/>
    </source>
</evidence>
<dbReference type="InterPro" id="IPR038063">
    <property type="entry name" value="Transpep_catalytic_dom"/>
</dbReference>
<comment type="pathway">
    <text evidence="1 7">Cell wall biogenesis; peptidoglycan biosynthesis.</text>
</comment>
<dbReference type="PANTHER" id="PTHR30582:SF2">
    <property type="entry name" value="L,D-TRANSPEPTIDASE YCIB-RELATED"/>
    <property type="match status" value="1"/>
</dbReference>
<keyword evidence="8" id="KW-0732">Signal</keyword>
<feature type="active site" description="Nucleophile" evidence="7">
    <location>
        <position position="158"/>
    </location>
</feature>
<proteinExistence type="inferred from homology"/>
<feature type="chain" id="PRO_5047387911" evidence="8">
    <location>
        <begin position="26"/>
        <end position="183"/>
    </location>
</feature>
<dbReference type="NCBIfam" id="NF004785">
    <property type="entry name" value="PRK06132.1-2"/>
    <property type="match status" value="1"/>
</dbReference>
<protein>
    <submittedName>
        <fullName evidence="10">L,D-transpeptidase family protein</fullName>
    </submittedName>
</protein>
<sequence length="183" mass="19613">MRKLARALAAVAVCALSVPTVPAVASVETVEAQMTAASAASIARQDMFDAFGEADIKPGQYLWRDVPKSAGEERVVISLSDQMAYLYRGETIVAAASISTAKPPKITPTGIFTVLEKRPMYRSKKYDNAPMPFMQRIDDYGIAMHAGYNPGEPASHGCIRMPSKFAAKLYQVTGVGTPVLIGA</sequence>
<comment type="similarity">
    <text evidence="2">Belongs to the YkuD family.</text>
</comment>
<evidence type="ECO:0000313" key="10">
    <source>
        <dbReference type="EMBL" id="QNP42991.1"/>
    </source>
</evidence>
<dbReference type="InterPro" id="IPR050979">
    <property type="entry name" value="LD-transpeptidase"/>
</dbReference>
<feature type="active site" description="Proton donor/acceptor" evidence="7">
    <location>
        <position position="145"/>
    </location>
</feature>
<dbReference type="Gene3D" id="2.40.440.10">
    <property type="entry name" value="L,D-transpeptidase catalytic domain-like"/>
    <property type="match status" value="1"/>
</dbReference>
<dbReference type="CDD" id="cd16913">
    <property type="entry name" value="YkuD_like"/>
    <property type="match status" value="1"/>
</dbReference>
<evidence type="ECO:0000256" key="4">
    <source>
        <dbReference type="ARBA" id="ARBA00022960"/>
    </source>
</evidence>
<dbReference type="RefSeq" id="WP_187714422.1">
    <property type="nucleotide sequence ID" value="NZ_BAABJC010000001.1"/>
</dbReference>
<feature type="signal peptide" evidence="8">
    <location>
        <begin position="1"/>
        <end position="25"/>
    </location>
</feature>
<dbReference type="PROSITE" id="PS52029">
    <property type="entry name" value="LD_TPASE"/>
    <property type="match status" value="1"/>
</dbReference>
<evidence type="ECO:0000256" key="6">
    <source>
        <dbReference type="ARBA" id="ARBA00023316"/>
    </source>
</evidence>
<evidence type="ECO:0000256" key="7">
    <source>
        <dbReference type="PROSITE-ProRule" id="PRU01373"/>
    </source>
</evidence>
<keyword evidence="6 7" id="KW-0961">Cell wall biogenesis/degradation</keyword>
<keyword evidence="3" id="KW-0808">Transferase</keyword>
<organism evidence="10 11">
    <name type="scientific">Sphingomonas daechungensis</name>
    <dbReference type="NCBI Taxonomy" id="1176646"/>
    <lineage>
        <taxon>Bacteria</taxon>
        <taxon>Pseudomonadati</taxon>
        <taxon>Pseudomonadota</taxon>
        <taxon>Alphaproteobacteria</taxon>
        <taxon>Sphingomonadales</taxon>
        <taxon>Sphingomonadaceae</taxon>
        <taxon>Sphingomonas</taxon>
    </lineage>
</organism>
<feature type="domain" description="L,D-TPase catalytic" evidence="9">
    <location>
        <begin position="73"/>
        <end position="182"/>
    </location>
</feature>
<dbReference type="PANTHER" id="PTHR30582">
    <property type="entry name" value="L,D-TRANSPEPTIDASE"/>
    <property type="match status" value="1"/>
</dbReference>
<evidence type="ECO:0000259" key="9">
    <source>
        <dbReference type="PROSITE" id="PS52029"/>
    </source>
</evidence>
<keyword evidence="11" id="KW-1185">Reference proteome</keyword>
<reference evidence="10 11" key="1">
    <citation type="submission" date="2020-08" db="EMBL/GenBank/DDBJ databases">
        <title>Genome sequence of Sphingomonas daechungensis KACC 18115T.</title>
        <authorList>
            <person name="Hyun D.-W."/>
            <person name="Bae J.-W."/>
        </authorList>
    </citation>
    <scope>NUCLEOTIDE SEQUENCE [LARGE SCALE GENOMIC DNA]</scope>
    <source>
        <strain evidence="10 11">KACC 18115</strain>
    </source>
</reference>
<gene>
    <name evidence="10" type="ORF">H9L15_13510</name>
</gene>
<evidence type="ECO:0000256" key="2">
    <source>
        <dbReference type="ARBA" id="ARBA00005992"/>
    </source>
</evidence>
<name>A0ABX6T0F2_9SPHN</name>
<keyword evidence="5 7" id="KW-0573">Peptidoglycan synthesis</keyword>
<evidence type="ECO:0000313" key="11">
    <source>
        <dbReference type="Proteomes" id="UP000516134"/>
    </source>
</evidence>
<dbReference type="Proteomes" id="UP000516134">
    <property type="component" value="Chromosome"/>
</dbReference>
<keyword evidence="4 7" id="KW-0133">Cell shape</keyword>
<evidence type="ECO:0000256" key="1">
    <source>
        <dbReference type="ARBA" id="ARBA00004752"/>
    </source>
</evidence>
<dbReference type="EMBL" id="CP060780">
    <property type="protein sequence ID" value="QNP42991.1"/>
    <property type="molecule type" value="Genomic_DNA"/>
</dbReference>
<evidence type="ECO:0000256" key="8">
    <source>
        <dbReference type="SAM" id="SignalP"/>
    </source>
</evidence>
<accession>A0ABX6T0F2</accession>
<dbReference type="SUPFAM" id="SSF141523">
    <property type="entry name" value="L,D-transpeptidase catalytic domain-like"/>
    <property type="match status" value="1"/>
</dbReference>
<dbReference type="Pfam" id="PF03734">
    <property type="entry name" value="YkuD"/>
    <property type="match status" value="1"/>
</dbReference>
<dbReference type="InterPro" id="IPR005490">
    <property type="entry name" value="LD_TPept_cat_dom"/>
</dbReference>
<evidence type="ECO:0000256" key="5">
    <source>
        <dbReference type="ARBA" id="ARBA00022984"/>
    </source>
</evidence>